<dbReference type="STRING" id="1325564.NSJP_2537"/>
<dbReference type="KEGG" id="nja:NSJP_2537"/>
<dbReference type="EMBL" id="LT828648">
    <property type="protein sequence ID" value="SLM48704.1"/>
    <property type="molecule type" value="Genomic_DNA"/>
</dbReference>
<dbReference type="Proteomes" id="UP000192042">
    <property type="component" value="Chromosome I"/>
</dbReference>
<dbReference type="InterPro" id="IPR012337">
    <property type="entry name" value="RNaseH-like_sf"/>
</dbReference>
<reference evidence="2 3" key="1">
    <citation type="submission" date="2017-03" db="EMBL/GenBank/DDBJ databases">
        <authorList>
            <person name="Afonso C.L."/>
            <person name="Miller P.J."/>
            <person name="Scott M.A."/>
            <person name="Spackman E."/>
            <person name="Goraichik I."/>
            <person name="Dimitrov K.M."/>
            <person name="Suarez D.L."/>
            <person name="Swayne D.E."/>
        </authorList>
    </citation>
    <scope>NUCLEOTIDE SEQUENCE [LARGE SCALE GENOMIC DNA]</scope>
    <source>
        <strain evidence="2">Genome sequencing of Nitrospira japonica strain NJ11</strain>
    </source>
</reference>
<accession>A0A1W1I6T3</accession>
<feature type="domain" description="Integrase catalytic" evidence="1">
    <location>
        <begin position="65"/>
        <end position="130"/>
    </location>
</feature>
<dbReference type="AlphaFoldDB" id="A0A1W1I6T3"/>
<organism evidence="2 3">
    <name type="scientific">Nitrospira japonica</name>
    <dbReference type="NCBI Taxonomy" id="1325564"/>
    <lineage>
        <taxon>Bacteria</taxon>
        <taxon>Pseudomonadati</taxon>
        <taxon>Nitrospirota</taxon>
        <taxon>Nitrospiria</taxon>
        <taxon>Nitrospirales</taxon>
        <taxon>Nitrospiraceae</taxon>
        <taxon>Nitrospira</taxon>
    </lineage>
</organism>
<name>A0A1W1I6T3_9BACT</name>
<keyword evidence="3" id="KW-1185">Reference proteome</keyword>
<dbReference type="GO" id="GO:0015074">
    <property type="term" value="P:DNA integration"/>
    <property type="evidence" value="ECO:0007669"/>
    <property type="project" value="InterPro"/>
</dbReference>
<gene>
    <name evidence="2" type="ORF">NSJP_2537</name>
</gene>
<dbReference type="GO" id="GO:0003676">
    <property type="term" value="F:nucleic acid binding"/>
    <property type="evidence" value="ECO:0007669"/>
    <property type="project" value="InterPro"/>
</dbReference>
<dbReference type="SUPFAM" id="SSF53098">
    <property type="entry name" value="Ribonuclease H-like"/>
    <property type="match status" value="1"/>
</dbReference>
<evidence type="ECO:0000259" key="1">
    <source>
        <dbReference type="PROSITE" id="PS50994"/>
    </source>
</evidence>
<sequence length="140" mass="15751">MASEMPCLRQSSWTPVPAWASLSTAMICSSVCRFRVMAPSCGAHLSTGALPCQWSNFREEGHIQPGKPDQNAFIERFNRTYRTEVLNAYVFESLEQVQEISAEWLQSYNDERPHDALAGLPPAMYRAQLERGSSPLIVSR</sequence>
<dbReference type="Gene3D" id="3.30.420.10">
    <property type="entry name" value="Ribonuclease H-like superfamily/Ribonuclease H"/>
    <property type="match status" value="1"/>
</dbReference>
<proteinExistence type="predicted"/>
<dbReference type="Pfam" id="PF13683">
    <property type="entry name" value="rve_3"/>
    <property type="match status" value="1"/>
</dbReference>
<evidence type="ECO:0000313" key="2">
    <source>
        <dbReference type="EMBL" id="SLM48704.1"/>
    </source>
</evidence>
<protein>
    <submittedName>
        <fullName evidence="2">Transposase</fullName>
    </submittedName>
</protein>
<dbReference type="PANTHER" id="PTHR47515">
    <property type="entry name" value="LOW CALCIUM RESPONSE LOCUS PROTEIN T"/>
    <property type="match status" value="1"/>
</dbReference>
<dbReference type="PROSITE" id="PS50994">
    <property type="entry name" value="INTEGRASE"/>
    <property type="match status" value="1"/>
</dbReference>
<evidence type="ECO:0000313" key="3">
    <source>
        <dbReference type="Proteomes" id="UP000192042"/>
    </source>
</evidence>
<dbReference type="InterPro" id="IPR001584">
    <property type="entry name" value="Integrase_cat-core"/>
</dbReference>
<dbReference type="InterPro" id="IPR036397">
    <property type="entry name" value="RNaseH_sf"/>
</dbReference>
<dbReference type="PANTHER" id="PTHR47515:SF3">
    <property type="entry name" value="INTEGRASE CORE DOMAIN PROTEIN"/>
    <property type="match status" value="1"/>
</dbReference>